<feature type="non-terminal residue" evidence="2">
    <location>
        <position position="410"/>
    </location>
</feature>
<accession>A0A812YBA4</accession>
<name>A0A812YBA4_SYMPI</name>
<protein>
    <submittedName>
        <fullName evidence="2">Uncharacterized protein</fullName>
    </submittedName>
</protein>
<evidence type="ECO:0000313" key="2">
    <source>
        <dbReference type="EMBL" id="CAE7768256.1"/>
    </source>
</evidence>
<sequence length="410" mass="44432">MSAVAVAIEDRAWLLRLRCHMLVPLFGADDDQAAGVDSQMSADSVEITGEIMVQQGGVWRVATDAEREQIQGRDELDKDMEEQQAREDEERWREFQEHRKSQAAQAWDRQALQEAMQMDPPGKRMRLHFRLRDRDGHLVAEGSSDVAVETVDGLRDTEEPNVGTAEFDQLVVDSSQQLPEATSEPAPPQLEGHENSVVAAYLAMYLDGSLPDETIEDRCGLAALQIFRARRFADRRLVDDPTAWHVYRKWAKGEVTDEDITQEHGLDFLVALRNELELQGGTTPEGQHAADEHDGGLGEEVDNNLAAAVLDSADRSASRLFDSREGPVETVGNSSDGLVVAPVAVASTDAGVDTAIDTVEQSAAVGNVPPPGSSMVLGFLGELSDVSGVPGGGELHNVTGIHGGGSTEHK</sequence>
<proteinExistence type="predicted"/>
<gene>
    <name evidence="2" type="ORF">SPIL2461_LOCUS22574</name>
</gene>
<feature type="region of interest" description="Disordered" evidence="1">
    <location>
        <begin position="280"/>
        <end position="299"/>
    </location>
</feature>
<dbReference type="EMBL" id="CAJNIZ010047460">
    <property type="protein sequence ID" value="CAE7768256.1"/>
    <property type="molecule type" value="Genomic_DNA"/>
</dbReference>
<evidence type="ECO:0000313" key="3">
    <source>
        <dbReference type="Proteomes" id="UP000649617"/>
    </source>
</evidence>
<comment type="caution">
    <text evidence="2">The sequence shown here is derived from an EMBL/GenBank/DDBJ whole genome shotgun (WGS) entry which is preliminary data.</text>
</comment>
<dbReference type="Proteomes" id="UP000649617">
    <property type="component" value="Unassembled WGS sequence"/>
</dbReference>
<evidence type="ECO:0000256" key="1">
    <source>
        <dbReference type="SAM" id="MobiDB-lite"/>
    </source>
</evidence>
<reference evidence="2" key="1">
    <citation type="submission" date="2021-02" db="EMBL/GenBank/DDBJ databases">
        <authorList>
            <person name="Dougan E. K."/>
            <person name="Rhodes N."/>
            <person name="Thang M."/>
            <person name="Chan C."/>
        </authorList>
    </citation>
    <scope>NUCLEOTIDE SEQUENCE</scope>
</reference>
<organism evidence="2 3">
    <name type="scientific">Symbiodinium pilosum</name>
    <name type="common">Dinoflagellate</name>
    <dbReference type="NCBI Taxonomy" id="2952"/>
    <lineage>
        <taxon>Eukaryota</taxon>
        <taxon>Sar</taxon>
        <taxon>Alveolata</taxon>
        <taxon>Dinophyceae</taxon>
        <taxon>Suessiales</taxon>
        <taxon>Symbiodiniaceae</taxon>
        <taxon>Symbiodinium</taxon>
    </lineage>
</organism>
<dbReference type="AlphaFoldDB" id="A0A812YBA4"/>
<feature type="region of interest" description="Disordered" evidence="1">
    <location>
        <begin position="69"/>
        <end position="91"/>
    </location>
</feature>
<keyword evidence="3" id="KW-1185">Reference proteome</keyword>